<dbReference type="InterPro" id="IPR035945">
    <property type="entry name" value="YhaI-like_sf"/>
</dbReference>
<sequence length="120" mass="14401">MERLDQNDNAAFHLQLLSKVMDLNRFPMIKMVLEKNITQLEYKELLQLLNRLNEKYEVQQEEGLLHYNSLLVEFAGMLNEKLDPNETIYALQKEGYYPSLMATFIKIIEEDKQKYRRRKS</sequence>
<dbReference type="SUPFAM" id="SSF109915">
    <property type="entry name" value="Hypothetical protein YhaI"/>
    <property type="match status" value="1"/>
</dbReference>
<accession>A0ABW5Q3Q9</accession>
<dbReference type="RefSeq" id="WP_379563378.1">
    <property type="nucleotide sequence ID" value="NZ_CP085256.1"/>
</dbReference>
<organism evidence="2 3">
    <name type="scientific">Oceanobacillus kapialis</name>
    <dbReference type="NCBI Taxonomy" id="481353"/>
    <lineage>
        <taxon>Bacteria</taxon>
        <taxon>Bacillati</taxon>
        <taxon>Bacillota</taxon>
        <taxon>Bacilli</taxon>
        <taxon>Bacillales</taxon>
        <taxon>Bacillaceae</taxon>
        <taxon>Oceanobacillus</taxon>
    </lineage>
</organism>
<keyword evidence="1" id="KW-0175">Coiled coil</keyword>
<proteinExistence type="predicted"/>
<feature type="coiled-coil region" evidence="1">
    <location>
        <begin position="35"/>
        <end position="62"/>
    </location>
</feature>
<dbReference type="InterPro" id="IPR015058">
    <property type="entry name" value="DUF1878"/>
</dbReference>
<evidence type="ECO:0000313" key="3">
    <source>
        <dbReference type="Proteomes" id="UP001597451"/>
    </source>
</evidence>
<name>A0ABW5Q3Q9_9BACI</name>
<gene>
    <name evidence="2" type="ORF">ACFSUN_16035</name>
</gene>
<reference evidence="3" key="1">
    <citation type="journal article" date="2019" name="Int. J. Syst. Evol. Microbiol.">
        <title>The Global Catalogue of Microorganisms (GCM) 10K type strain sequencing project: providing services to taxonomists for standard genome sequencing and annotation.</title>
        <authorList>
            <consortium name="The Broad Institute Genomics Platform"/>
            <consortium name="The Broad Institute Genome Sequencing Center for Infectious Disease"/>
            <person name="Wu L."/>
            <person name="Ma J."/>
        </authorList>
    </citation>
    <scope>NUCLEOTIDE SEQUENCE [LARGE SCALE GENOMIC DNA]</scope>
    <source>
        <strain evidence="3">TISTR 1858</strain>
    </source>
</reference>
<comment type="caution">
    <text evidence="2">The sequence shown here is derived from an EMBL/GenBank/DDBJ whole genome shotgun (WGS) entry which is preliminary data.</text>
</comment>
<protein>
    <submittedName>
        <fullName evidence="2">DUF1878 family protein</fullName>
    </submittedName>
</protein>
<dbReference type="Gene3D" id="1.10.3750.10">
    <property type="entry name" value="YhaI-like"/>
    <property type="match status" value="1"/>
</dbReference>
<evidence type="ECO:0000256" key="1">
    <source>
        <dbReference type="SAM" id="Coils"/>
    </source>
</evidence>
<dbReference type="EMBL" id="JBHUMX010000041">
    <property type="protein sequence ID" value="MFD2630297.1"/>
    <property type="molecule type" value="Genomic_DNA"/>
</dbReference>
<evidence type="ECO:0000313" key="2">
    <source>
        <dbReference type="EMBL" id="MFD2630297.1"/>
    </source>
</evidence>
<dbReference type="Proteomes" id="UP001597451">
    <property type="component" value="Unassembled WGS sequence"/>
</dbReference>
<dbReference type="Pfam" id="PF08963">
    <property type="entry name" value="DUF1878"/>
    <property type="match status" value="1"/>
</dbReference>
<keyword evidence="3" id="KW-1185">Reference proteome</keyword>